<dbReference type="SMART" id="SM00014">
    <property type="entry name" value="acidPPc"/>
    <property type="match status" value="1"/>
</dbReference>
<evidence type="ECO:0000313" key="4">
    <source>
        <dbReference type="Proteomes" id="UP001054925"/>
    </source>
</evidence>
<dbReference type="AlphaFoldDB" id="A0AAV5G5Y3"/>
<dbReference type="Pfam" id="PF01569">
    <property type="entry name" value="PAP2"/>
    <property type="match status" value="1"/>
</dbReference>
<dbReference type="EMBL" id="BQKK01000001">
    <property type="protein sequence ID" value="GJN41720.1"/>
    <property type="molecule type" value="Genomic_DNA"/>
</dbReference>
<comment type="caution">
    <text evidence="3">The sequence shown here is derived from an EMBL/GenBank/DDBJ whole genome shotgun (WGS) entry which is preliminary data.</text>
</comment>
<dbReference type="InterPro" id="IPR036938">
    <property type="entry name" value="PAP2/HPO_sf"/>
</dbReference>
<dbReference type="SUPFAM" id="SSF48317">
    <property type="entry name" value="Acid phosphatase/Vanadium-dependent haloperoxidase"/>
    <property type="match status" value="1"/>
</dbReference>
<gene>
    <name evidence="3" type="ORF">CAT723_01990</name>
</gene>
<feature type="transmembrane region" description="Helical" evidence="1">
    <location>
        <begin position="6"/>
        <end position="34"/>
    </location>
</feature>
<name>A0AAV5G5Y3_CORAM</name>
<keyword evidence="1" id="KW-0472">Membrane</keyword>
<feature type="transmembrane region" description="Helical" evidence="1">
    <location>
        <begin position="140"/>
        <end position="158"/>
    </location>
</feature>
<evidence type="ECO:0000259" key="2">
    <source>
        <dbReference type="SMART" id="SM00014"/>
    </source>
</evidence>
<feature type="domain" description="Phosphatidic acid phosphatase type 2/haloperoxidase" evidence="2">
    <location>
        <begin position="41"/>
        <end position="155"/>
    </location>
</feature>
<dbReference type="PANTHER" id="PTHR14969">
    <property type="entry name" value="SPHINGOSINE-1-PHOSPHATE PHOSPHOHYDROLASE"/>
    <property type="match status" value="1"/>
</dbReference>
<accession>A0AAV5G5Y3</accession>
<feature type="transmembrane region" description="Helical" evidence="1">
    <location>
        <begin position="41"/>
        <end position="63"/>
    </location>
</feature>
<keyword evidence="1" id="KW-0812">Transmembrane</keyword>
<feature type="transmembrane region" description="Helical" evidence="1">
    <location>
        <begin position="83"/>
        <end position="102"/>
    </location>
</feature>
<feature type="transmembrane region" description="Helical" evidence="1">
    <location>
        <begin position="114"/>
        <end position="134"/>
    </location>
</feature>
<evidence type="ECO:0000256" key="1">
    <source>
        <dbReference type="SAM" id="Phobius"/>
    </source>
</evidence>
<dbReference type="RefSeq" id="WP_003848179.1">
    <property type="nucleotide sequence ID" value="NZ_BQKK01000001.1"/>
</dbReference>
<proteinExistence type="predicted"/>
<organism evidence="3 4">
    <name type="scientific">Corynebacterium ammoniagenes</name>
    <name type="common">Brevibacterium ammoniagenes</name>
    <dbReference type="NCBI Taxonomy" id="1697"/>
    <lineage>
        <taxon>Bacteria</taxon>
        <taxon>Bacillati</taxon>
        <taxon>Actinomycetota</taxon>
        <taxon>Actinomycetes</taxon>
        <taxon>Mycobacteriales</taxon>
        <taxon>Corynebacteriaceae</taxon>
        <taxon>Corynebacterium</taxon>
    </lineage>
</organism>
<keyword evidence="1" id="KW-1133">Transmembrane helix</keyword>
<dbReference type="PANTHER" id="PTHR14969:SF13">
    <property type="entry name" value="AT30094P"/>
    <property type="match status" value="1"/>
</dbReference>
<dbReference type="InterPro" id="IPR000326">
    <property type="entry name" value="PAP2/HPO"/>
</dbReference>
<dbReference type="Proteomes" id="UP001054925">
    <property type="component" value="Unassembled WGS sequence"/>
</dbReference>
<protein>
    <recommendedName>
        <fullName evidence="2">Phosphatidic acid phosphatase type 2/haloperoxidase domain-containing protein</fullName>
    </recommendedName>
</protein>
<sequence>MATSAAQWAAVISTALSPRYLAIVVILVAVYALFRKTSLRIASYVPAAFVLAQATTTVLKHTINRERPPVAAQLVETHDPSFPSGHSSAAFAIAAALVILLWTKQWQPRHPGMVGVGVVVVASISAALRLYLKVHWLSDVLAGSAIGIAAAIIVWMVYRARPRVR</sequence>
<reference evidence="3" key="1">
    <citation type="submission" date="2021-12" db="EMBL/GenBank/DDBJ databases">
        <title>Draft genome sequence of Corynebacterium ammoniagenes strain T-723.</title>
        <authorList>
            <person name="Matsuzawa M."/>
            <person name="Hiratani M."/>
            <person name="Abe I."/>
            <person name="Tsuji Y."/>
            <person name="Nakamura J."/>
        </authorList>
    </citation>
    <scope>NUCLEOTIDE SEQUENCE</scope>
    <source>
        <strain evidence="3">T-723</strain>
    </source>
</reference>
<dbReference type="Gene3D" id="1.20.144.10">
    <property type="entry name" value="Phosphatidic acid phosphatase type 2/haloperoxidase"/>
    <property type="match status" value="2"/>
</dbReference>
<evidence type="ECO:0000313" key="3">
    <source>
        <dbReference type="EMBL" id="GJN41720.1"/>
    </source>
</evidence>